<dbReference type="AlphaFoldDB" id="A0A9N7ZAD2"/>
<feature type="compositionally biased region" description="Basic and acidic residues" evidence="1">
    <location>
        <begin position="234"/>
        <end position="247"/>
    </location>
</feature>
<sequence>MLKDPLSMEMMKRASHEPDHWFRFDGRRSWTGGSLWLQLEGRTLENSDRRGEEFRHPEGGEPLFPRVHLSHELVSEAPCGESPSHQAGERVRTRREFPPSLPERLFSVTLLSGFHLLREQLTESHRHNQLQNVPTRSLRSADRRSNVLQTHNDGSNPTRDVTRVKGSDSLRPRSHLNLRDLITCDRNLALSAGPQRTAEVRPVTAFLQFGVELQMKNRDINQHNCKHVSVKNVKMDDMTAPESEAKTSESPPGGWRQYGS</sequence>
<name>A0A9N7ZAD2_PLEPL</name>
<keyword evidence="3" id="KW-1185">Reference proteome</keyword>
<feature type="region of interest" description="Disordered" evidence="1">
    <location>
        <begin position="234"/>
        <end position="260"/>
    </location>
</feature>
<reference evidence="2" key="1">
    <citation type="submission" date="2020-03" db="EMBL/GenBank/DDBJ databases">
        <authorList>
            <person name="Weist P."/>
        </authorList>
    </citation>
    <scope>NUCLEOTIDE SEQUENCE</scope>
</reference>
<organism evidence="2 3">
    <name type="scientific">Pleuronectes platessa</name>
    <name type="common">European plaice</name>
    <dbReference type="NCBI Taxonomy" id="8262"/>
    <lineage>
        <taxon>Eukaryota</taxon>
        <taxon>Metazoa</taxon>
        <taxon>Chordata</taxon>
        <taxon>Craniata</taxon>
        <taxon>Vertebrata</taxon>
        <taxon>Euteleostomi</taxon>
        <taxon>Actinopterygii</taxon>
        <taxon>Neopterygii</taxon>
        <taxon>Teleostei</taxon>
        <taxon>Neoteleostei</taxon>
        <taxon>Acanthomorphata</taxon>
        <taxon>Carangaria</taxon>
        <taxon>Pleuronectiformes</taxon>
        <taxon>Pleuronectoidei</taxon>
        <taxon>Pleuronectidae</taxon>
        <taxon>Pleuronectes</taxon>
    </lineage>
</organism>
<proteinExistence type="predicted"/>
<evidence type="ECO:0000313" key="3">
    <source>
        <dbReference type="Proteomes" id="UP001153269"/>
    </source>
</evidence>
<feature type="compositionally biased region" description="Polar residues" evidence="1">
    <location>
        <begin position="146"/>
        <end position="159"/>
    </location>
</feature>
<gene>
    <name evidence="2" type="ORF">PLEPLA_LOCUS43498</name>
</gene>
<accession>A0A9N7ZAD2</accession>
<evidence type="ECO:0000313" key="2">
    <source>
        <dbReference type="EMBL" id="CAB1455717.1"/>
    </source>
</evidence>
<comment type="caution">
    <text evidence="2">The sequence shown here is derived from an EMBL/GenBank/DDBJ whole genome shotgun (WGS) entry which is preliminary data.</text>
</comment>
<evidence type="ECO:0000256" key="1">
    <source>
        <dbReference type="SAM" id="MobiDB-lite"/>
    </source>
</evidence>
<feature type="compositionally biased region" description="Polar residues" evidence="1">
    <location>
        <begin position="129"/>
        <end position="138"/>
    </location>
</feature>
<feature type="region of interest" description="Disordered" evidence="1">
    <location>
        <begin position="125"/>
        <end position="172"/>
    </location>
</feature>
<dbReference type="Proteomes" id="UP001153269">
    <property type="component" value="Unassembled WGS sequence"/>
</dbReference>
<feature type="compositionally biased region" description="Basic and acidic residues" evidence="1">
    <location>
        <begin position="160"/>
        <end position="171"/>
    </location>
</feature>
<dbReference type="EMBL" id="CADEAL010004268">
    <property type="protein sequence ID" value="CAB1455717.1"/>
    <property type="molecule type" value="Genomic_DNA"/>
</dbReference>
<protein>
    <submittedName>
        <fullName evidence="2">Uncharacterized protein</fullName>
    </submittedName>
</protein>